<dbReference type="Proteomes" id="UP001321498">
    <property type="component" value="Chromosome"/>
</dbReference>
<feature type="transmembrane region" description="Helical" evidence="7">
    <location>
        <begin position="89"/>
        <end position="116"/>
    </location>
</feature>
<dbReference type="Pfam" id="PF03176">
    <property type="entry name" value="MMPL"/>
    <property type="match status" value="1"/>
</dbReference>
<evidence type="ECO:0000313" key="9">
    <source>
        <dbReference type="EMBL" id="BDZ44899.1"/>
    </source>
</evidence>
<keyword evidence="4 7" id="KW-0812">Transmembrane</keyword>
<dbReference type="PROSITE" id="PS50156">
    <property type="entry name" value="SSD"/>
    <property type="match status" value="1"/>
</dbReference>
<evidence type="ECO:0000313" key="10">
    <source>
        <dbReference type="Proteomes" id="UP001321498"/>
    </source>
</evidence>
<proteinExistence type="inferred from homology"/>
<reference evidence="10" key="1">
    <citation type="journal article" date="2019" name="Int. J. Syst. Evol. Microbiol.">
        <title>The Global Catalogue of Microorganisms (GCM) 10K type strain sequencing project: providing services to taxonomists for standard genome sequencing and annotation.</title>
        <authorList>
            <consortium name="The Broad Institute Genomics Platform"/>
            <consortium name="The Broad Institute Genome Sequencing Center for Infectious Disease"/>
            <person name="Wu L."/>
            <person name="Ma J."/>
        </authorList>
    </citation>
    <scope>NUCLEOTIDE SEQUENCE [LARGE SCALE GENOMIC DNA]</scope>
    <source>
        <strain evidence="10">NBRC 108725</strain>
    </source>
</reference>
<dbReference type="EMBL" id="AP027731">
    <property type="protein sequence ID" value="BDZ44899.1"/>
    <property type="molecule type" value="Genomic_DNA"/>
</dbReference>
<protein>
    <recommendedName>
        <fullName evidence="8">SSD domain-containing protein</fullName>
    </recommendedName>
</protein>
<evidence type="ECO:0000256" key="2">
    <source>
        <dbReference type="ARBA" id="ARBA00010157"/>
    </source>
</evidence>
<evidence type="ECO:0000256" key="4">
    <source>
        <dbReference type="ARBA" id="ARBA00022692"/>
    </source>
</evidence>
<accession>A0ABM8G9M4</accession>
<evidence type="ECO:0000256" key="1">
    <source>
        <dbReference type="ARBA" id="ARBA00004651"/>
    </source>
</evidence>
<evidence type="ECO:0000256" key="3">
    <source>
        <dbReference type="ARBA" id="ARBA00022475"/>
    </source>
</evidence>
<gene>
    <name evidence="9" type="ORF">GCM10025866_08080</name>
</gene>
<evidence type="ECO:0000259" key="8">
    <source>
        <dbReference type="PROSITE" id="PS50156"/>
    </source>
</evidence>
<feature type="transmembrane region" description="Helical" evidence="7">
    <location>
        <begin position="12"/>
        <end position="37"/>
    </location>
</feature>
<name>A0ABM8G9M4_9MICO</name>
<comment type="similarity">
    <text evidence="2">Belongs to the resistance-nodulation-cell division (RND) (TC 2.A.6) family. MmpL subfamily.</text>
</comment>
<dbReference type="InterPro" id="IPR050545">
    <property type="entry name" value="Mycobact_MmpL"/>
</dbReference>
<comment type="subcellular location">
    <subcellularLocation>
        <location evidence="1">Cell membrane</location>
        <topology evidence="1">Multi-pass membrane protein</topology>
    </subcellularLocation>
</comment>
<feature type="domain" description="SSD" evidence="8">
    <location>
        <begin position="19"/>
        <end position="147"/>
    </location>
</feature>
<evidence type="ECO:0000256" key="7">
    <source>
        <dbReference type="SAM" id="Phobius"/>
    </source>
</evidence>
<dbReference type="Gene3D" id="1.20.1640.10">
    <property type="entry name" value="Multidrug efflux transporter AcrB transmembrane domain"/>
    <property type="match status" value="1"/>
</dbReference>
<keyword evidence="3" id="KW-1003">Cell membrane</keyword>
<dbReference type="InterPro" id="IPR004869">
    <property type="entry name" value="MMPL_dom"/>
</dbReference>
<dbReference type="PANTHER" id="PTHR33406:SF6">
    <property type="entry name" value="MEMBRANE PROTEIN YDGH-RELATED"/>
    <property type="match status" value="1"/>
</dbReference>
<dbReference type="SUPFAM" id="SSF82866">
    <property type="entry name" value="Multidrug efflux transporter AcrB transmembrane domain"/>
    <property type="match status" value="1"/>
</dbReference>
<dbReference type="InterPro" id="IPR000731">
    <property type="entry name" value="SSD"/>
</dbReference>
<dbReference type="PANTHER" id="PTHR33406">
    <property type="entry name" value="MEMBRANE PROTEIN MJ1562-RELATED"/>
    <property type="match status" value="1"/>
</dbReference>
<keyword evidence="6 7" id="KW-0472">Membrane</keyword>
<organism evidence="9 10">
    <name type="scientific">Naasia aerilata</name>
    <dbReference type="NCBI Taxonomy" id="1162966"/>
    <lineage>
        <taxon>Bacteria</taxon>
        <taxon>Bacillati</taxon>
        <taxon>Actinomycetota</taxon>
        <taxon>Actinomycetes</taxon>
        <taxon>Micrococcales</taxon>
        <taxon>Microbacteriaceae</taxon>
        <taxon>Naasia</taxon>
    </lineage>
</organism>
<feature type="transmembrane region" description="Helical" evidence="7">
    <location>
        <begin position="49"/>
        <end position="68"/>
    </location>
</feature>
<keyword evidence="5 7" id="KW-1133">Transmembrane helix</keyword>
<evidence type="ECO:0000256" key="6">
    <source>
        <dbReference type="ARBA" id="ARBA00023136"/>
    </source>
</evidence>
<evidence type="ECO:0000256" key="5">
    <source>
        <dbReference type="ARBA" id="ARBA00022989"/>
    </source>
</evidence>
<sequence length="177" mass="18948">MFLVLLVLLRSVVAPVLLLLTVLGTFFASLGASMWLFQNVLGFPALDTSVTLFAFLFLVALGVDYNIFLTTRAREERDRSGTRLGMIAALTATGPVITSAGVLLAAVFAVLGVLPVVALTQIGVIVCIGVLLDTLVVRTLLVPALVFLAGDRFWWPSRRPGTELRAPAEPREAAAVR</sequence>
<keyword evidence="10" id="KW-1185">Reference proteome</keyword>